<dbReference type="RefSeq" id="WP_156228799.1">
    <property type="nucleotide sequence ID" value="NZ_CP046453.1"/>
</dbReference>
<dbReference type="Proteomes" id="UP000425178">
    <property type="component" value="Chromosome"/>
</dbReference>
<gene>
    <name evidence="2" type="ORF">CETAM_10455</name>
</gene>
<name>A0A6B8WF79_9CORY</name>
<evidence type="ECO:0000313" key="3">
    <source>
        <dbReference type="Proteomes" id="UP000425178"/>
    </source>
</evidence>
<evidence type="ECO:0000313" key="2">
    <source>
        <dbReference type="EMBL" id="QGU05338.1"/>
    </source>
</evidence>
<sequence>MIGFYAHHHGSGHIQRCRTIMAHLDGDAQLLSTAPAADVVLPEDASDFPVTDPTANGTLHYAPHHHAGLTQRMAMIAAWIDEHRPDAFYVDVSVEVALLARLMGVPVVTLAMPGERFDGPHQLGYRQASAIIAPWPDWVPVPPHLREHRRILHQVGGISRFSRPADPGPDCDVVVLSGRGGTGWTEAQWDQVRSACPDRDFLFLGADTFVDDPMPYLSSANVVVTAAGQNSVADIAVAGAKSIVLPQARPFAEQHATAALLAAAELALVAETFPEAGEWPALLERAEALDSTWLRWQTAGAAVRAAHVIRKVAGL</sequence>
<protein>
    <recommendedName>
        <fullName evidence="1">Glycosyl transferase family 28 C-terminal domain-containing protein</fullName>
    </recommendedName>
</protein>
<reference evidence="2 3" key="1">
    <citation type="journal article" date="2021" name="Int. J. Syst. Evol. Microbiol.">
        <title>Classification of three corynebacterial strains isolated from a small paddock in North Rhine-Westphalia: proposal of &lt;i&gt;Corynebacterium kalinowskii&lt;/i&gt; sp. nov., &lt;i&gt;Corynebacterium comes&lt;/i&gt; sp. nov. and &lt;i&gt;Corynebacterium occultum&lt;/i&gt; sp. nov.</title>
        <authorList>
            <person name="Schaffert L."/>
            <person name="Ruwe M."/>
            <person name="Milse J."/>
            <person name="Hanuschka K."/>
            <person name="Ortseifen V."/>
            <person name="Droste J."/>
            <person name="Brandt D."/>
            <person name="Schl L."/>
            <person name="Kutter Y."/>
            <person name="Vinke S."/>
            <person name="Vieh P."/>
            <person name="Jacob L."/>
            <person name="L N.C."/>
            <person name="Schulte-Berndt E."/>
            <person name="Hain C."/>
            <person name="Linder M."/>
            <person name="Schmidt P."/>
            <person name="Wollenschl L."/>
            <person name="Luttermann T."/>
            <person name="Thieme E."/>
            <person name="Hassa J."/>
            <person name="Haak M."/>
            <person name="Wittchen M."/>
            <person name="Mentz A."/>
            <person name="Persicke M."/>
            <person name="Busche T."/>
            <person name="R C."/>
        </authorList>
    </citation>
    <scope>NUCLEOTIDE SEQUENCE [LARGE SCALE GENOMIC DNA]</scope>
    <source>
        <strain evidence="2 3">2019</strain>
    </source>
</reference>
<keyword evidence="3" id="KW-1185">Reference proteome</keyword>
<dbReference type="InterPro" id="IPR007235">
    <property type="entry name" value="Glyco_trans_28_C"/>
</dbReference>
<organism evidence="2 3">
    <name type="scientific">Corynebacterium comes</name>
    <dbReference type="NCBI Taxonomy" id="2675218"/>
    <lineage>
        <taxon>Bacteria</taxon>
        <taxon>Bacillati</taxon>
        <taxon>Actinomycetota</taxon>
        <taxon>Actinomycetes</taxon>
        <taxon>Mycobacteriales</taxon>
        <taxon>Corynebacteriaceae</taxon>
        <taxon>Corynebacterium</taxon>
    </lineage>
</organism>
<dbReference type="Pfam" id="PF04101">
    <property type="entry name" value="Glyco_tran_28_C"/>
    <property type="match status" value="1"/>
</dbReference>
<dbReference type="EMBL" id="CP046453">
    <property type="protein sequence ID" value="QGU05338.1"/>
    <property type="molecule type" value="Genomic_DNA"/>
</dbReference>
<accession>A0A6B8WF79</accession>
<dbReference type="SUPFAM" id="SSF53756">
    <property type="entry name" value="UDP-Glycosyltransferase/glycogen phosphorylase"/>
    <property type="match status" value="1"/>
</dbReference>
<feature type="domain" description="Glycosyl transferase family 28 C-terminal" evidence="1">
    <location>
        <begin position="208"/>
        <end position="269"/>
    </location>
</feature>
<evidence type="ECO:0000259" key="1">
    <source>
        <dbReference type="Pfam" id="PF04101"/>
    </source>
</evidence>
<dbReference type="KEGG" id="ccoe:CETAM_10455"/>
<dbReference type="GO" id="GO:0016758">
    <property type="term" value="F:hexosyltransferase activity"/>
    <property type="evidence" value="ECO:0007669"/>
    <property type="project" value="InterPro"/>
</dbReference>
<dbReference type="AlphaFoldDB" id="A0A6B8WF79"/>
<proteinExistence type="predicted"/>
<dbReference type="Gene3D" id="3.40.50.2000">
    <property type="entry name" value="Glycogen Phosphorylase B"/>
    <property type="match status" value="1"/>
</dbReference>